<protein>
    <submittedName>
        <fullName evidence="3">Portal</fullName>
    </submittedName>
</protein>
<dbReference type="InterPro" id="IPR024459">
    <property type="entry name" value="Acb1-like_N"/>
</dbReference>
<evidence type="ECO:0000259" key="2">
    <source>
        <dbReference type="Pfam" id="PF06381"/>
    </source>
</evidence>
<dbReference type="InterPro" id="IPR006445">
    <property type="entry name" value="Phage-assoc_HI1409"/>
</dbReference>
<feature type="region of interest" description="Disordered" evidence="1">
    <location>
        <begin position="1"/>
        <end position="21"/>
    </location>
</feature>
<proteinExistence type="predicted"/>
<name>A0A8S5MVK7_9CAUD</name>
<dbReference type="Pfam" id="PF06381">
    <property type="entry name" value="Phage_portal_3"/>
    <property type="match status" value="1"/>
</dbReference>
<dbReference type="EMBL" id="BK014998">
    <property type="protein sequence ID" value="DAD86377.1"/>
    <property type="molecule type" value="Genomic_DNA"/>
</dbReference>
<organism evidence="3">
    <name type="scientific">Siphoviridae sp. ctZpP9</name>
    <dbReference type="NCBI Taxonomy" id="2826386"/>
    <lineage>
        <taxon>Viruses</taxon>
        <taxon>Duplodnaviria</taxon>
        <taxon>Heunggongvirae</taxon>
        <taxon>Uroviricota</taxon>
        <taxon>Caudoviricetes</taxon>
    </lineage>
</organism>
<feature type="domain" description="Anti-CBASS protein Acb1-like N-terminal" evidence="2">
    <location>
        <begin position="100"/>
        <end position="448"/>
    </location>
</feature>
<evidence type="ECO:0000313" key="3">
    <source>
        <dbReference type="EMBL" id="DAD86377.1"/>
    </source>
</evidence>
<evidence type="ECO:0000256" key="1">
    <source>
        <dbReference type="SAM" id="MobiDB-lite"/>
    </source>
</evidence>
<reference evidence="3" key="1">
    <citation type="journal article" date="2021" name="Proc. Natl. Acad. Sci. U.S.A.">
        <title>A Catalog of Tens of Thousands of Viruses from Human Metagenomes Reveals Hidden Associations with Chronic Diseases.</title>
        <authorList>
            <person name="Tisza M.J."/>
            <person name="Buck C.B."/>
        </authorList>
    </citation>
    <scope>NUCLEOTIDE SEQUENCE</scope>
    <source>
        <strain evidence="3">CtZpP9</strain>
    </source>
</reference>
<accession>A0A8S5MVK7</accession>
<sequence length="617" mass="68036">MNSAHTGGTIKPPSWAWKSPSNSRITVRTPCATISTHCLIGGLNVSRRNKNRPAGGTEKPMTATLDAFSNPLFSLGYGSQSPLEATEYPLTRMTDNYALLNSLYRSNWVVQNVVGLLVDDMVREWYDLKSATPEQGKAIQTVERSTRLRDRVSTGLKWGRLYGGAAGLILIDGQEDLSRPLDAEAILPGSFRGLYILDRWQGISPDAGLTFEGGELVPEYYSINDAAGHTAARVHHSRLVRFVGRELPDLERQAELYWGESEVEALYNDVVAHDNVSANMAALTFQANINTMEVKGLEQLLSMSSPDVQRRFWNTMQAQKVLRSNFGMQLVEQGNKISNTQYTFTGLSDVYESMCLNLCGASHYPMTKLFGRSPAGMNATGESDLKNYYDYVDTLRESKLRPILNKLLPVVARSAGIEQLDLDVTFPPLWTPTAKETADIAKEKADTIVSAFQSGLLGADVALRELKKLEDETGLFGSITEDVIAAMQGKTYQDVTALRDPLAGLLNTPAPDSEDVPTRDSWAEDFNPFHDSSNGRFTGKGGSGTIEKTKYAPSPQRSDSKIQLKPKTYARLTGVLNTRYPGLKEGEVRSIRTSNKQYTVRADGYGGMSILDIQKIK</sequence>
<dbReference type="NCBIfam" id="TIGR01555">
    <property type="entry name" value="phge_rel_HI1409"/>
    <property type="match status" value="1"/>
</dbReference>
<feature type="region of interest" description="Disordered" evidence="1">
    <location>
        <begin position="528"/>
        <end position="561"/>
    </location>
</feature>